<dbReference type="InterPro" id="IPR036259">
    <property type="entry name" value="MFS_trans_sf"/>
</dbReference>
<dbReference type="OrthoDB" id="6499973at2759"/>
<feature type="transmembrane region" description="Helical" evidence="2">
    <location>
        <begin position="419"/>
        <end position="439"/>
    </location>
</feature>
<keyword evidence="2" id="KW-1133">Transmembrane helix</keyword>
<keyword evidence="2" id="KW-0812">Transmembrane</keyword>
<feature type="region of interest" description="Disordered" evidence="1">
    <location>
        <begin position="592"/>
        <end position="614"/>
    </location>
</feature>
<feature type="transmembrane region" description="Helical" evidence="2">
    <location>
        <begin position="134"/>
        <end position="156"/>
    </location>
</feature>
<dbReference type="AlphaFoldDB" id="A0A7R8D3X1"/>
<evidence type="ECO:0000256" key="1">
    <source>
        <dbReference type="SAM" id="MobiDB-lite"/>
    </source>
</evidence>
<evidence type="ECO:0000256" key="2">
    <source>
        <dbReference type="SAM" id="Phobius"/>
    </source>
</evidence>
<dbReference type="Proteomes" id="UP000675881">
    <property type="component" value="Chromosome 8"/>
</dbReference>
<feature type="transmembrane region" description="Helical" evidence="2">
    <location>
        <begin position="279"/>
        <end position="300"/>
    </location>
</feature>
<feature type="transmembrane region" description="Helical" evidence="2">
    <location>
        <begin position="242"/>
        <end position="258"/>
    </location>
</feature>
<gene>
    <name evidence="3" type="ORF">LSAA_13550</name>
</gene>
<proteinExistence type="predicted"/>
<accession>A0A7R8D3X1</accession>
<dbReference type="InterPro" id="IPR050327">
    <property type="entry name" value="Proton-linked_MCT"/>
</dbReference>
<evidence type="ECO:0000313" key="4">
    <source>
        <dbReference type="Proteomes" id="UP000675881"/>
    </source>
</evidence>
<sequence>MNSFETKCPAQQQQQSRLLRLKKASSLPHAVKDRVFIEGAEDESFSSSMKDSGIDSANYSELDLKDRDSISILPSTSKKRFEYQKSNSHQGADDSHENESPPIRKTLLSAIEEVKKLKNLKATLRQHYYPEGGWGFVIIIAAVLVQIIIHGFQLSFNGFLTSSTLSHSPGSTTLQWSKKPPPAEAKIHSGWLGAMSTSVSLLISPFTIAVCRLKSTRLTAVLGGLITALGCLFTSFASQFHQLFFSYGTMVGIGVGMSRDPTTLMVGQYFKRKRELMEIFLVSGSGVGLSIMSYFIKFAIGRIGWRLGLQALTGILFFVFLFGHFFIALHLCIILKDFKEQNGSNHPSLHFNFFFWSERANIFSYSTSIFGRDKRSSLGSSSNLLGSGLDNRLCRLCGIFIVMSTKECRVPRQYLCQGSLFLTGLSMFSLLAIEGYLGYVAGGFTQFAMALPNIIGVPISGYINSYYGKRYGYILSAVSVMIGSLVMVAINFHRRNLRKRHRKRYHRSTKKVALSESVSIVKGIIGDTSEIKIPFDQDDDFGRGGSKASGGAVRIKERKVSFTDDHDDEIESPIALLQNSITINDILALQKKRNSSSQQKDRSGLNDIDFDDEEEGVADMDLPDELFDMEDFEEFLLDNITSCDKVENHLVLSEYEQNLILENGALNNSSNSEMSSFVAPTTRYTALTTRWICPLSLTKEKYQYH</sequence>
<keyword evidence="2" id="KW-0472">Membrane</keyword>
<organism evidence="3 4">
    <name type="scientific">Lepeophtheirus salmonis</name>
    <name type="common">Salmon louse</name>
    <name type="synonym">Caligus salmonis</name>
    <dbReference type="NCBI Taxonomy" id="72036"/>
    <lineage>
        <taxon>Eukaryota</taxon>
        <taxon>Metazoa</taxon>
        <taxon>Ecdysozoa</taxon>
        <taxon>Arthropoda</taxon>
        <taxon>Crustacea</taxon>
        <taxon>Multicrustacea</taxon>
        <taxon>Hexanauplia</taxon>
        <taxon>Copepoda</taxon>
        <taxon>Siphonostomatoida</taxon>
        <taxon>Caligidae</taxon>
        <taxon>Lepeophtheirus</taxon>
    </lineage>
</organism>
<feature type="transmembrane region" description="Helical" evidence="2">
    <location>
        <begin position="218"/>
        <end position="236"/>
    </location>
</feature>
<dbReference type="PANTHER" id="PTHR11360:SF251">
    <property type="entry name" value="MAJOR FACILITATOR SUPERFAMILY (MFS) PROFILE DOMAIN-CONTAINING PROTEIN"/>
    <property type="match status" value="1"/>
</dbReference>
<dbReference type="EMBL" id="HG994587">
    <property type="protein sequence ID" value="CAF3021194.1"/>
    <property type="molecule type" value="Genomic_DNA"/>
</dbReference>
<feature type="transmembrane region" description="Helical" evidence="2">
    <location>
        <begin position="190"/>
        <end position="211"/>
    </location>
</feature>
<feature type="transmembrane region" description="Helical" evidence="2">
    <location>
        <begin position="471"/>
        <end position="492"/>
    </location>
</feature>
<keyword evidence="4" id="KW-1185">Reference proteome</keyword>
<protein>
    <submittedName>
        <fullName evidence="3">(salmon louse) hypothetical protein</fullName>
    </submittedName>
</protein>
<dbReference type="Gene3D" id="1.20.1250.20">
    <property type="entry name" value="MFS general substrate transporter like domains"/>
    <property type="match status" value="1"/>
</dbReference>
<reference evidence="3" key="1">
    <citation type="submission" date="2021-02" db="EMBL/GenBank/DDBJ databases">
        <authorList>
            <person name="Bekaert M."/>
        </authorList>
    </citation>
    <scope>NUCLEOTIDE SEQUENCE</scope>
    <source>
        <strain evidence="3">IoA-00</strain>
    </source>
</reference>
<dbReference type="SUPFAM" id="SSF103473">
    <property type="entry name" value="MFS general substrate transporter"/>
    <property type="match status" value="1"/>
</dbReference>
<evidence type="ECO:0000313" key="3">
    <source>
        <dbReference type="EMBL" id="CAF3021194.1"/>
    </source>
</evidence>
<name>A0A7R8D3X1_LEPSM</name>
<feature type="transmembrane region" description="Helical" evidence="2">
    <location>
        <begin position="312"/>
        <end position="335"/>
    </location>
</feature>
<dbReference type="PANTHER" id="PTHR11360">
    <property type="entry name" value="MONOCARBOXYLATE TRANSPORTER"/>
    <property type="match status" value="1"/>
</dbReference>
<feature type="region of interest" description="Disordered" evidence="1">
    <location>
        <begin position="81"/>
        <end position="102"/>
    </location>
</feature>